<dbReference type="SUPFAM" id="SSF88723">
    <property type="entry name" value="PIN domain-like"/>
    <property type="match status" value="1"/>
</dbReference>
<name>A0A497ER02_9CREN</name>
<organism evidence="5 6">
    <name type="scientific">Thermoproteota archaeon</name>
    <dbReference type="NCBI Taxonomy" id="2056631"/>
    <lineage>
        <taxon>Archaea</taxon>
        <taxon>Thermoproteota</taxon>
    </lineage>
</organism>
<dbReference type="Proteomes" id="UP000272051">
    <property type="component" value="Unassembled WGS sequence"/>
</dbReference>
<proteinExistence type="predicted"/>
<evidence type="ECO:0000256" key="1">
    <source>
        <dbReference type="ARBA" id="ARBA00022722"/>
    </source>
</evidence>
<feature type="domain" description="Ribonuclease PIN" evidence="4">
    <location>
        <begin position="7"/>
        <end position="90"/>
    </location>
</feature>
<evidence type="ECO:0000313" key="5">
    <source>
        <dbReference type="EMBL" id="RLE49804.1"/>
    </source>
</evidence>
<dbReference type="Gene3D" id="3.40.50.1010">
    <property type="entry name" value="5'-nuclease"/>
    <property type="match status" value="1"/>
</dbReference>
<dbReference type="GO" id="GO:0016787">
    <property type="term" value="F:hydrolase activity"/>
    <property type="evidence" value="ECO:0007669"/>
    <property type="project" value="UniProtKB-KW"/>
</dbReference>
<keyword evidence="3" id="KW-0378">Hydrolase</keyword>
<dbReference type="PANTHER" id="PTHR12814">
    <property type="entry name" value="RNA-BINDING PROTEIN NOB1"/>
    <property type="match status" value="1"/>
</dbReference>
<accession>A0A497ER02</accession>
<protein>
    <recommendedName>
        <fullName evidence="4">Ribonuclease PIN domain-containing protein</fullName>
    </recommendedName>
</protein>
<dbReference type="AlphaFoldDB" id="A0A497ER02"/>
<dbReference type="Pfam" id="PF17146">
    <property type="entry name" value="PIN_6"/>
    <property type="match status" value="1"/>
</dbReference>
<keyword evidence="2" id="KW-0479">Metal-binding</keyword>
<evidence type="ECO:0000256" key="2">
    <source>
        <dbReference type="ARBA" id="ARBA00022723"/>
    </source>
</evidence>
<dbReference type="InterPro" id="IPR033411">
    <property type="entry name" value="Ribonuclease_PIN"/>
</dbReference>
<evidence type="ECO:0000259" key="4">
    <source>
        <dbReference type="Pfam" id="PF17146"/>
    </source>
</evidence>
<dbReference type="GO" id="GO:0030490">
    <property type="term" value="P:maturation of SSU-rRNA"/>
    <property type="evidence" value="ECO:0007669"/>
    <property type="project" value="TreeGrafter"/>
</dbReference>
<dbReference type="InterPro" id="IPR039907">
    <property type="entry name" value="NOB1"/>
</dbReference>
<dbReference type="GO" id="GO:0030688">
    <property type="term" value="C:preribosome, small subunit precursor"/>
    <property type="evidence" value="ECO:0007669"/>
    <property type="project" value="TreeGrafter"/>
</dbReference>
<reference evidence="5 6" key="1">
    <citation type="submission" date="2018-06" db="EMBL/GenBank/DDBJ databases">
        <title>Extensive metabolic versatility and redundancy in microbially diverse, dynamic hydrothermal sediments.</title>
        <authorList>
            <person name="Dombrowski N."/>
            <person name="Teske A."/>
            <person name="Baker B.J."/>
        </authorList>
    </citation>
    <scope>NUCLEOTIDE SEQUENCE [LARGE SCALE GENOMIC DNA]</scope>
    <source>
        <strain evidence="5">B34_G17</strain>
    </source>
</reference>
<evidence type="ECO:0000313" key="6">
    <source>
        <dbReference type="Proteomes" id="UP000272051"/>
    </source>
</evidence>
<dbReference type="EMBL" id="QMQX01000193">
    <property type="protein sequence ID" value="RLE49804.1"/>
    <property type="molecule type" value="Genomic_DNA"/>
</dbReference>
<dbReference type="GO" id="GO:0046872">
    <property type="term" value="F:metal ion binding"/>
    <property type="evidence" value="ECO:0007669"/>
    <property type="project" value="UniProtKB-KW"/>
</dbReference>
<dbReference type="PANTHER" id="PTHR12814:SF2">
    <property type="entry name" value="RNA-BINDING PROTEIN NOB1"/>
    <property type="match status" value="1"/>
</dbReference>
<dbReference type="InterPro" id="IPR029060">
    <property type="entry name" value="PIN-like_dom_sf"/>
</dbReference>
<sequence>MCDEIYVLDTSAILYGVNVGELSGKVVMSRRASNEVISKREILDFYVSVGKIEVIDPCEAHVKRILEVAKATGDLPYLTEADVDTLALALRYLEEGKKVTLISDDFSVQNVARKVGIPYKPIATQGIKYEISWVVYCPGCKAVYVKAGKIGVCPRCGHVLSRKAIKKLKLRS</sequence>
<dbReference type="GO" id="GO:0004521">
    <property type="term" value="F:RNA endonuclease activity"/>
    <property type="evidence" value="ECO:0007669"/>
    <property type="project" value="TreeGrafter"/>
</dbReference>
<keyword evidence="1" id="KW-0540">Nuclease</keyword>
<gene>
    <name evidence="5" type="ORF">DRJ33_07925</name>
</gene>
<dbReference type="CDD" id="cd09876">
    <property type="entry name" value="PIN_Nob1-like"/>
    <property type="match status" value="1"/>
</dbReference>
<comment type="caution">
    <text evidence="5">The sequence shown here is derived from an EMBL/GenBank/DDBJ whole genome shotgun (WGS) entry which is preliminary data.</text>
</comment>
<evidence type="ECO:0000256" key="3">
    <source>
        <dbReference type="ARBA" id="ARBA00022801"/>
    </source>
</evidence>